<dbReference type="PROSITE" id="PS50011">
    <property type="entry name" value="PROTEIN_KINASE_DOM"/>
    <property type="match status" value="1"/>
</dbReference>
<dbReference type="InterPro" id="IPR000719">
    <property type="entry name" value="Prot_kinase_dom"/>
</dbReference>
<evidence type="ECO:0000256" key="1">
    <source>
        <dbReference type="ARBA" id="ARBA00004370"/>
    </source>
</evidence>
<keyword evidence="2" id="KW-0433">Leucine-rich repeat</keyword>
<dbReference type="InterPro" id="IPR051809">
    <property type="entry name" value="Plant_receptor-like_S/T_kinase"/>
</dbReference>
<evidence type="ECO:0000259" key="7">
    <source>
        <dbReference type="PROSITE" id="PS50011"/>
    </source>
</evidence>
<evidence type="ECO:0000256" key="5">
    <source>
        <dbReference type="ARBA" id="ARBA00022989"/>
    </source>
</evidence>
<dbReference type="EMBL" id="JBFOLJ010000011">
    <property type="protein sequence ID" value="KAL2496830.1"/>
    <property type="molecule type" value="Genomic_DNA"/>
</dbReference>
<dbReference type="PANTHER" id="PTHR27008:SF585">
    <property type="entry name" value="PROTEIN KINASE DOMAIN-CONTAINING PROTEIN"/>
    <property type="match status" value="1"/>
</dbReference>
<evidence type="ECO:0000313" key="9">
    <source>
        <dbReference type="Proteomes" id="UP001604277"/>
    </source>
</evidence>
<evidence type="ECO:0000256" key="4">
    <source>
        <dbReference type="ARBA" id="ARBA00022737"/>
    </source>
</evidence>
<dbReference type="SUPFAM" id="SSF56112">
    <property type="entry name" value="Protein kinase-like (PK-like)"/>
    <property type="match status" value="1"/>
</dbReference>
<reference evidence="9" key="1">
    <citation type="submission" date="2024-07" db="EMBL/GenBank/DDBJ databases">
        <title>Two chromosome-level genome assemblies of Korean endemic species Abeliophyllum distichum and Forsythia ovata (Oleaceae).</title>
        <authorList>
            <person name="Jang H."/>
        </authorList>
    </citation>
    <scope>NUCLEOTIDE SEQUENCE [LARGE SCALE GENOMIC DNA]</scope>
</reference>
<keyword evidence="9" id="KW-1185">Reference proteome</keyword>
<comment type="subcellular location">
    <subcellularLocation>
        <location evidence="1">Membrane</location>
    </subcellularLocation>
</comment>
<dbReference type="PROSITE" id="PS00108">
    <property type="entry name" value="PROTEIN_KINASE_ST"/>
    <property type="match status" value="1"/>
</dbReference>
<dbReference type="PANTHER" id="PTHR27008">
    <property type="entry name" value="OS04G0122200 PROTEIN"/>
    <property type="match status" value="1"/>
</dbReference>
<gene>
    <name evidence="8" type="ORF">Fot_40587</name>
</gene>
<dbReference type="Pfam" id="PF00069">
    <property type="entry name" value="Pkinase"/>
    <property type="match status" value="1"/>
</dbReference>
<dbReference type="InterPro" id="IPR011009">
    <property type="entry name" value="Kinase-like_dom_sf"/>
</dbReference>
<sequence>MCNVPHRNLVKVISSGSNQDFKAQVLEYKPDENLYNWLYSYKNCLNIVQRLEIMIGVASALEYMHHGYPVPIVHCDLKPSNILVDENMVAYIGDFGIAKLFTEECHQ</sequence>
<accession>A0ABD1S861</accession>
<proteinExistence type="predicted"/>
<keyword evidence="5" id="KW-1133">Transmembrane helix</keyword>
<feature type="domain" description="Protein kinase" evidence="7">
    <location>
        <begin position="1"/>
        <end position="107"/>
    </location>
</feature>
<evidence type="ECO:0000256" key="2">
    <source>
        <dbReference type="ARBA" id="ARBA00022614"/>
    </source>
</evidence>
<dbReference type="InterPro" id="IPR008271">
    <property type="entry name" value="Ser/Thr_kinase_AS"/>
</dbReference>
<organism evidence="8 9">
    <name type="scientific">Forsythia ovata</name>
    <dbReference type="NCBI Taxonomy" id="205694"/>
    <lineage>
        <taxon>Eukaryota</taxon>
        <taxon>Viridiplantae</taxon>
        <taxon>Streptophyta</taxon>
        <taxon>Embryophyta</taxon>
        <taxon>Tracheophyta</taxon>
        <taxon>Spermatophyta</taxon>
        <taxon>Magnoliopsida</taxon>
        <taxon>eudicotyledons</taxon>
        <taxon>Gunneridae</taxon>
        <taxon>Pentapetalae</taxon>
        <taxon>asterids</taxon>
        <taxon>lamiids</taxon>
        <taxon>Lamiales</taxon>
        <taxon>Oleaceae</taxon>
        <taxon>Forsythieae</taxon>
        <taxon>Forsythia</taxon>
    </lineage>
</organism>
<evidence type="ECO:0000313" key="8">
    <source>
        <dbReference type="EMBL" id="KAL2496830.1"/>
    </source>
</evidence>
<dbReference type="Gene3D" id="1.10.510.10">
    <property type="entry name" value="Transferase(Phosphotransferase) domain 1"/>
    <property type="match status" value="1"/>
</dbReference>
<keyword evidence="4" id="KW-0677">Repeat</keyword>
<keyword evidence="6" id="KW-0472">Membrane</keyword>
<dbReference type="AlphaFoldDB" id="A0ABD1S861"/>
<comment type="caution">
    <text evidence="8">The sequence shown here is derived from an EMBL/GenBank/DDBJ whole genome shotgun (WGS) entry which is preliminary data.</text>
</comment>
<dbReference type="Proteomes" id="UP001604277">
    <property type="component" value="Unassembled WGS sequence"/>
</dbReference>
<keyword evidence="3" id="KW-0812">Transmembrane</keyword>
<dbReference type="GO" id="GO:0016020">
    <property type="term" value="C:membrane"/>
    <property type="evidence" value="ECO:0007669"/>
    <property type="project" value="UniProtKB-SubCell"/>
</dbReference>
<evidence type="ECO:0000256" key="3">
    <source>
        <dbReference type="ARBA" id="ARBA00022692"/>
    </source>
</evidence>
<evidence type="ECO:0000256" key="6">
    <source>
        <dbReference type="ARBA" id="ARBA00023136"/>
    </source>
</evidence>
<name>A0ABD1S861_9LAMI</name>
<protein>
    <submittedName>
        <fullName evidence="8">LRR receptor-like serine/threonine-protein kinase</fullName>
    </submittedName>
</protein>